<accession>A0ABP8KSF0</accession>
<dbReference type="EMBL" id="BAABHB010000012">
    <property type="protein sequence ID" value="GAA4414606.1"/>
    <property type="molecule type" value="Genomic_DNA"/>
</dbReference>
<sequence>MSLNPTVNYLKSRTYKGAKPDMAEKFPYLVKGQGNTIKYLTAKQAADRDDIIPQFNQQQVNSK</sequence>
<organism evidence="1 2">
    <name type="scientific">Nibrella viscosa</name>
    <dbReference type="NCBI Taxonomy" id="1084524"/>
    <lineage>
        <taxon>Bacteria</taxon>
        <taxon>Pseudomonadati</taxon>
        <taxon>Bacteroidota</taxon>
        <taxon>Cytophagia</taxon>
        <taxon>Cytophagales</taxon>
        <taxon>Spirosomataceae</taxon>
        <taxon>Nibrella</taxon>
    </lineage>
</organism>
<evidence type="ECO:0000313" key="2">
    <source>
        <dbReference type="Proteomes" id="UP001500936"/>
    </source>
</evidence>
<reference evidence="2" key="1">
    <citation type="journal article" date="2019" name="Int. J. Syst. Evol. Microbiol.">
        <title>The Global Catalogue of Microorganisms (GCM) 10K type strain sequencing project: providing services to taxonomists for standard genome sequencing and annotation.</title>
        <authorList>
            <consortium name="The Broad Institute Genomics Platform"/>
            <consortium name="The Broad Institute Genome Sequencing Center for Infectious Disease"/>
            <person name="Wu L."/>
            <person name="Ma J."/>
        </authorList>
    </citation>
    <scope>NUCLEOTIDE SEQUENCE [LARGE SCALE GENOMIC DNA]</scope>
    <source>
        <strain evidence="2">JCM 17925</strain>
    </source>
</reference>
<protein>
    <submittedName>
        <fullName evidence="1">Uncharacterized protein</fullName>
    </submittedName>
</protein>
<keyword evidence="2" id="KW-1185">Reference proteome</keyword>
<evidence type="ECO:0000313" key="1">
    <source>
        <dbReference type="EMBL" id="GAA4414606.1"/>
    </source>
</evidence>
<comment type="caution">
    <text evidence="1">The sequence shown here is derived from an EMBL/GenBank/DDBJ whole genome shotgun (WGS) entry which is preliminary data.</text>
</comment>
<dbReference type="Proteomes" id="UP001500936">
    <property type="component" value="Unassembled WGS sequence"/>
</dbReference>
<gene>
    <name evidence="1" type="ORF">GCM10023187_44300</name>
</gene>
<name>A0ABP8KSF0_9BACT</name>
<dbReference type="RefSeq" id="WP_345270202.1">
    <property type="nucleotide sequence ID" value="NZ_BAABHB010000012.1"/>
</dbReference>
<proteinExistence type="predicted"/>